<keyword evidence="1" id="KW-1133">Transmembrane helix</keyword>
<dbReference type="InterPro" id="IPR018402">
    <property type="entry name" value="Mal/Na_symporter_MadM_N"/>
</dbReference>
<organism evidence="3 4">
    <name type="scientific">Propionispira arboris</name>
    <dbReference type="NCBI Taxonomy" id="84035"/>
    <lineage>
        <taxon>Bacteria</taxon>
        <taxon>Bacillati</taxon>
        <taxon>Bacillota</taxon>
        <taxon>Negativicutes</taxon>
        <taxon>Selenomonadales</taxon>
        <taxon>Selenomonadaceae</taxon>
        <taxon>Propionispira</taxon>
    </lineage>
</organism>
<dbReference type="Proteomes" id="UP000199662">
    <property type="component" value="Unassembled WGS sequence"/>
</dbReference>
<name>A0A1H7BNE8_9FIRM</name>
<feature type="transmembrane region" description="Helical" evidence="1">
    <location>
        <begin position="106"/>
        <end position="131"/>
    </location>
</feature>
<dbReference type="RefSeq" id="WP_091833585.1">
    <property type="nucleotide sequence ID" value="NZ_FNZK01000017.1"/>
</dbReference>
<dbReference type="InterPro" id="IPR004691">
    <property type="entry name" value="Mal/Na_symporter_MadM"/>
</dbReference>
<dbReference type="AlphaFoldDB" id="A0A1H7BNE8"/>
<dbReference type="EMBL" id="FNZK01000017">
    <property type="protein sequence ID" value="SEJ79119.1"/>
    <property type="molecule type" value="Genomic_DNA"/>
</dbReference>
<gene>
    <name evidence="3" type="ORF">SAMN05660742_11738</name>
</gene>
<feature type="transmembrane region" description="Helical" evidence="1">
    <location>
        <begin position="199"/>
        <end position="219"/>
    </location>
</feature>
<keyword evidence="4" id="KW-1185">Reference proteome</keyword>
<keyword evidence="1" id="KW-0812">Transmembrane</keyword>
<protein>
    <submittedName>
        <fullName evidence="3">Malonate transporter, MadM subunit</fullName>
    </submittedName>
</protein>
<dbReference type="Pfam" id="PF03818">
    <property type="entry name" value="MadM"/>
    <property type="match status" value="1"/>
</dbReference>
<feature type="transmembrane region" description="Helical" evidence="1">
    <location>
        <begin position="166"/>
        <end position="187"/>
    </location>
</feature>
<proteinExistence type="predicted"/>
<dbReference type="NCBIfam" id="TIGR00808">
    <property type="entry name" value="malonate_madM"/>
    <property type="match status" value="1"/>
</dbReference>
<keyword evidence="1" id="KW-0472">Membrane</keyword>
<dbReference type="GO" id="GO:0044668">
    <property type="term" value="F:sodium:malonate symporter activity"/>
    <property type="evidence" value="ECO:0007669"/>
    <property type="project" value="InterPro"/>
</dbReference>
<feature type="transmembrane region" description="Helical" evidence="1">
    <location>
        <begin position="12"/>
        <end position="31"/>
    </location>
</feature>
<feature type="domain" description="Malonate/sodium symporter MadM subunit N-terminal" evidence="2">
    <location>
        <begin position="8"/>
        <end position="254"/>
    </location>
</feature>
<dbReference type="STRING" id="84035.SAMN05660742_11738"/>
<feature type="transmembrane region" description="Helical" evidence="1">
    <location>
        <begin position="137"/>
        <end position="159"/>
    </location>
</feature>
<evidence type="ECO:0000313" key="4">
    <source>
        <dbReference type="Proteomes" id="UP000199662"/>
    </source>
</evidence>
<feature type="transmembrane region" description="Helical" evidence="1">
    <location>
        <begin position="231"/>
        <end position="250"/>
    </location>
</feature>
<sequence length="255" mass="25707">MDLAAMFSKMFVSNGLIGAFIVVGVVTFIAYKLAGITKGRIHGSAVAIFAGLVLAYIGGSLTGGHKGFASIPMFAGVGFMGGGMLRDFAIVSTAFGADLREIKKCGIAGVLSLFIGIITSFVVGIAFAYMWGYHDVVSMATIGAGVVTFVVGPVTGAALGASSEVVAISIAAGVVKSVTVMIATPLVADLLGLRNPQAAMMYGGLMGTTSGTAAGMAAVDPKLVPYAAMTATFYTGMGCLLCPSILYLALNAVMG</sequence>
<feature type="transmembrane region" description="Helical" evidence="1">
    <location>
        <begin position="43"/>
        <end position="61"/>
    </location>
</feature>
<feature type="transmembrane region" description="Helical" evidence="1">
    <location>
        <begin position="67"/>
        <end position="85"/>
    </location>
</feature>
<evidence type="ECO:0000256" key="1">
    <source>
        <dbReference type="SAM" id="Phobius"/>
    </source>
</evidence>
<reference evidence="3 4" key="1">
    <citation type="submission" date="2016-10" db="EMBL/GenBank/DDBJ databases">
        <authorList>
            <person name="de Groot N.N."/>
        </authorList>
    </citation>
    <scope>NUCLEOTIDE SEQUENCE [LARGE SCALE GENOMIC DNA]</scope>
    <source>
        <strain evidence="3 4">DSM 2179</strain>
    </source>
</reference>
<evidence type="ECO:0000313" key="3">
    <source>
        <dbReference type="EMBL" id="SEJ79119.1"/>
    </source>
</evidence>
<evidence type="ECO:0000259" key="2">
    <source>
        <dbReference type="Pfam" id="PF03818"/>
    </source>
</evidence>
<accession>A0A1H7BNE8</accession>